<feature type="transmembrane region" description="Helical" evidence="1">
    <location>
        <begin position="108"/>
        <end position="133"/>
    </location>
</feature>
<dbReference type="AlphaFoldDB" id="A0A482XLX3"/>
<protein>
    <submittedName>
        <fullName evidence="2">Uncharacterized protein</fullName>
    </submittedName>
</protein>
<sequence>MDDDDMKICCVKLSLAARVIAMVGLITSVLILTQLSTELADPESSGGSVSILLGLDVEEFKYTIGGDDRQRKTDATEIMIAFLLFSFFYAVSSAILIWGTIVEQSWCALPWLICVAFSFATQVATLAIHAIALKTRKNKLIIAISVLNIGLTVYFWIVVFCAQRTWRRGQSGVDDELHKQLQRESRTVQAAMVGGVVGEDPESPAPPLPAKYV</sequence>
<evidence type="ECO:0000313" key="3">
    <source>
        <dbReference type="Proteomes" id="UP000291343"/>
    </source>
</evidence>
<dbReference type="OrthoDB" id="6600897at2759"/>
<proteinExistence type="predicted"/>
<comment type="caution">
    <text evidence="2">The sequence shown here is derived from an EMBL/GenBank/DDBJ whole genome shotgun (WGS) entry which is preliminary data.</text>
</comment>
<keyword evidence="1" id="KW-0812">Transmembrane</keyword>
<feature type="transmembrane region" description="Helical" evidence="1">
    <location>
        <begin position="78"/>
        <end position="102"/>
    </location>
</feature>
<feature type="transmembrane region" description="Helical" evidence="1">
    <location>
        <begin position="140"/>
        <end position="160"/>
    </location>
</feature>
<keyword evidence="3" id="KW-1185">Reference proteome</keyword>
<keyword evidence="1" id="KW-0472">Membrane</keyword>
<keyword evidence="1" id="KW-1133">Transmembrane helix</keyword>
<dbReference type="InParanoid" id="A0A482XLX3"/>
<dbReference type="PANTHER" id="PTHR36694:SF11">
    <property type="entry name" value="LP21121P-RELATED"/>
    <property type="match status" value="1"/>
</dbReference>
<evidence type="ECO:0000313" key="2">
    <source>
        <dbReference type="EMBL" id="RZF46369.1"/>
    </source>
</evidence>
<dbReference type="Pfam" id="PF15860">
    <property type="entry name" value="DUF4728"/>
    <property type="match status" value="1"/>
</dbReference>
<evidence type="ECO:0000256" key="1">
    <source>
        <dbReference type="SAM" id="Phobius"/>
    </source>
</evidence>
<name>A0A482XLX3_LAOST</name>
<gene>
    <name evidence="2" type="ORF">LSTR_LSTR011153</name>
</gene>
<dbReference type="PANTHER" id="PTHR36694">
    <property type="entry name" value="PASIFLORA 1, ISOFORM A-RELATED"/>
    <property type="match status" value="1"/>
</dbReference>
<dbReference type="InterPro" id="IPR031720">
    <property type="entry name" value="DUF4728"/>
</dbReference>
<reference evidence="2 3" key="1">
    <citation type="journal article" date="2017" name="Gigascience">
        <title>Genome sequence of the small brown planthopper, Laodelphax striatellus.</title>
        <authorList>
            <person name="Zhu J."/>
            <person name="Jiang F."/>
            <person name="Wang X."/>
            <person name="Yang P."/>
            <person name="Bao Y."/>
            <person name="Zhao W."/>
            <person name="Wang W."/>
            <person name="Lu H."/>
            <person name="Wang Q."/>
            <person name="Cui N."/>
            <person name="Li J."/>
            <person name="Chen X."/>
            <person name="Luo L."/>
            <person name="Yu J."/>
            <person name="Kang L."/>
            <person name="Cui F."/>
        </authorList>
    </citation>
    <scope>NUCLEOTIDE SEQUENCE [LARGE SCALE GENOMIC DNA]</scope>
    <source>
        <strain evidence="2">Lst14</strain>
    </source>
</reference>
<organism evidence="2 3">
    <name type="scientific">Laodelphax striatellus</name>
    <name type="common">Small brown planthopper</name>
    <name type="synonym">Delphax striatella</name>
    <dbReference type="NCBI Taxonomy" id="195883"/>
    <lineage>
        <taxon>Eukaryota</taxon>
        <taxon>Metazoa</taxon>
        <taxon>Ecdysozoa</taxon>
        <taxon>Arthropoda</taxon>
        <taxon>Hexapoda</taxon>
        <taxon>Insecta</taxon>
        <taxon>Pterygota</taxon>
        <taxon>Neoptera</taxon>
        <taxon>Paraneoptera</taxon>
        <taxon>Hemiptera</taxon>
        <taxon>Auchenorrhyncha</taxon>
        <taxon>Fulgoroidea</taxon>
        <taxon>Delphacidae</taxon>
        <taxon>Criomorphinae</taxon>
        <taxon>Laodelphax</taxon>
    </lineage>
</organism>
<dbReference type="Proteomes" id="UP000291343">
    <property type="component" value="Unassembled WGS sequence"/>
</dbReference>
<accession>A0A482XLX3</accession>
<dbReference type="EMBL" id="QKKF02006335">
    <property type="protein sequence ID" value="RZF46369.1"/>
    <property type="molecule type" value="Genomic_DNA"/>
</dbReference>
<feature type="transmembrane region" description="Helical" evidence="1">
    <location>
        <begin position="15"/>
        <end position="35"/>
    </location>
</feature>